<feature type="region of interest" description="Disordered" evidence="2">
    <location>
        <begin position="92"/>
        <end position="125"/>
    </location>
</feature>
<reference evidence="4 5" key="1">
    <citation type="submission" date="2021-06" db="EMBL/GenBank/DDBJ databases">
        <title>Caerostris extrusa draft genome.</title>
        <authorList>
            <person name="Kono N."/>
            <person name="Arakawa K."/>
        </authorList>
    </citation>
    <scope>NUCLEOTIDE SEQUENCE [LARGE SCALE GENOMIC DNA]</scope>
</reference>
<dbReference type="PROSITE" id="PS50157">
    <property type="entry name" value="ZINC_FINGER_C2H2_2"/>
    <property type="match status" value="1"/>
</dbReference>
<name>A0AAV4XN22_CAEEX</name>
<feature type="region of interest" description="Disordered" evidence="2">
    <location>
        <begin position="174"/>
        <end position="198"/>
    </location>
</feature>
<proteinExistence type="predicted"/>
<evidence type="ECO:0000313" key="5">
    <source>
        <dbReference type="Proteomes" id="UP001054945"/>
    </source>
</evidence>
<dbReference type="AlphaFoldDB" id="A0AAV4XN22"/>
<dbReference type="InterPro" id="IPR013087">
    <property type="entry name" value="Znf_C2H2_type"/>
</dbReference>
<keyword evidence="5" id="KW-1185">Reference proteome</keyword>
<dbReference type="EMBL" id="BPLR01000509">
    <property type="protein sequence ID" value="GIY95371.1"/>
    <property type="molecule type" value="Genomic_DNA"/>
</dbReference>
<dbReference type="GO" id="GO:0008270">
    <property type="term" value="F:zinc ion binding"/>
    <property type="evidence" value="ECO:0007669"/>
    <property type="project" value="UniProtKB-KW"/>
</dbReference>
<evidence type="ECO:0000256" key="1">
    <source>
        <dbReference type="PROSITE-ProRule" id="PRU00042"/>
    </source>
</evidence>
<feature type="domain" description="C2H2-type" evidence="3">
    <location>
        <begin position="249"/>
        <end position="276"/>
    </location>
</feature>
<evidence type="ECO:0000256" key="2">
    <source>
        <dbReference type="SAM" id="MobiDB-lite"/>
    </source>
</evidence>
<keyword evidence="1" id="KW-0862">Zinc</keyword>
<keyword evidence="1" id="KW-0863">Zinc-finger</keyword>
<feature type="compositionally biased region" description="Polar residues" evidence="2">
    <location>
        <begin position="57"/>
        <end position="72"/>
    </location>
</feature>
<keyword evidence="1" id="KW-0479">Metal-binding</keyword>
<evidence type="ECO:0000313" key="4">
    <source>
        <dbReference type="EMBL" id="GIY95371.1"/>
    </source>
</evidence>
<feature type="region of interest" description="Disordered" evidence="2">
    <location>
        <begin position="45"/>
        <end position="76"/>
    </location>
</feature>
<evidence type="ECO:0000259" key="3">
    <source>
        <dbReference type="PROSITE" id="PS50157"/>
    </source>
</evidence>
<sequence>MSGTFYQVEDVLSPIPLCTSPCGIHYDGSSPPVLSGTFFPIEDRENSLSHPRPPCDNLSTISDNTMPTVSSEPTHDPTVEAVDLFPSELEVRDLFPDPNSNLSVRPDTSGDHPSHDGPSSTCDVSIPLSLPPPELLSLGFTTGPPPCAPFTRLSPAKTWASVAAKHTVSPKQPLAGKHLRTRPAVSTTPRRPRPSKPFQALGGPGQFPLPAGPPPVKNVVRESPSKMIQITTRTWFFCRRNLLKNRKQFPCHHCDFVFRSMKSRDEHHVIHLLEEEFNTLHGLANNVSTTDFDDFKLPRPPLRNLQGGIPQSLVPKHILPPLLLDRLQFLPRGTLVLQ</sequence>
<protein>
    <recommendedName>
        <fullName evidence="3">C2H2-type domain-containing protein</fullName>
    </recommendedName>
</protein>
<organism evidence="4 5">
    <name type="scientific">Caerostris extrusa</name>
    <name type="common">Bark spider</name>
    <name type="synonym">Caerostris bankana</name>
    <dbReference type="NCBI Taxonomy" id="172846"/>
    <lineage>
        <taxon>Eukaryota</taxon>
        <taxon>Metazoa</taxon>
        <taxon>Ecdysozoa</taxon>
        <taxon>Arthropoda</taxon>
        <taxon>Chelicerata</taxon>
        <taxon>Arachnida</taxon>
        <taxon>Araneae</taxon>
        <taxon>Araneomorphae</taxon>
        <taxon>Entelegynae</taxon>
        <taxon>Araneoidea</taxon>
        <taxon>Araneidae</taxon>
        <taxon>Caerostris</taxon>
    </lineage>
</organism>
<dbReference type="PROSITE" id="PS00028">
    <property type="entry name" value="ZINC_FINGER_C2H2_1"/>
    <property type="match status" value="1"/>
</dbReference>
<comment type="caution">
    <text evidence="4">The sequence shown here is derived from an EMBL/GenBank/DDBJ whole genome shotgun (WGS) entry which is preliminary data.</text>
</comment>
<dbReference type="Proteomes" id="UP001054945">
    <property type="component" value="Unassembled WGS sequence"/>
</dbReference>
<accession>A0AAV4XN22</accession>
<gene>
    <name evidence="4" type="ORF">CEXT_570001</name>
</gene>